<dbReference type="Pfam" id="PF03401">
    <property type="entry name" value="TctC"/>
    <property type="match status" value="1"/>
</dbReference>
<keyword evidence="2" id="KW-0732">Signal</keyword>
<dbReference type="InterPro" id="IPR005064">
    <property type="entry name" value="BUG"/>
</dbReference>
<dbReference type="Gene3D" id="3.40.190.10">
    <property type="entry name" value="Periplasmic binding protein-like II"/>
    <property type="match status" value="1"/>
</dbReference>
<feature type="signal peptide" evidence="2">
    <location>
        <begin position="1"/>
        <end position="22"/>
    </location>
</feature>
<dbReference type="InterPro" id="IPR042100">
    <property type="entry name" value="Bug_dom1"/>
</dbReference>
<comment type="similarity">
    <text evidence="1">Belongs to the UPF0065 (bug) family.</text>
</comment>
<accession>A0ABV7X0E8</accession>
<dbReference type="Proteomes" id="UP001595613">
    <property type="component" value="Unassembled WGS sequence"/>
</dbReference>
<proteinExistence type="inferred from homology"/>
<dbReference type="PIRSF" id="PIRSF017082">
    <property type="entry name" value="YflP"/>
    <property type="match status" value="1"/>
</dbReference>
<evidence type="ECO:0000256" key="2">
    <source>
        <dbReference type="SAM" id="SignalP"/>
    </source>
</evidence>
<evidence type="ECO:0000313" key="4">
    <source>
        <dbReference type="Proteomes" id="UP001595613"/>
    </source>
</evidence>
<dbReference type="CDD" id="cd13578">
    <property type="entry name" value="PBP2_Bug27"/>
    <property type="match status" value="1"/>
</dbReference>
<evidence type="ECO:0000256" key="1">
    <source>
        <dbReference type="ARBA" id="ARBA00006987"/>
    </source>
</evidence>
<protein>
    <submittedName>
        <fullName evidence="3">Bug family tripartite tricarboxylate transporter substrate binding protein</fullName>
    </submittedName>
</protein>
<dbReference type="EMBL" id="JBHRYD010000001">
    <property type="protein sequence ID" value="MFC3704251.1"/>
    <property type="molecule type" value="Genomic_DNA"/>
</dbReference>
<sequence length="322" mass="33214">MSIRFPAALATLGMLLVAPAIAQDAQSYPERPVTIIVPYNPGGSTDAGARLIGQSLSEQLGQPFVVENKPGASGIIGTDFVAKSDPDGQTVLVHTSAIGIHAAFNDNLPYDTKDDLRAVSIIAGGPFVLVANPQLPVESVQELVDYAKAHPGELNFGSAGVGGSGHLIGERFKASTGIDMVHIAYAGGGPSQVGLMANEVQIVFDTLTSIPLIKEGKLKALAVTSQERWPDLPDVPTIAEAGFPDASVMIWIGAFVPEATPDAIVDKLSAAIAAAGADATISERLFAVGMNPVGNTPEEAEATLDADIEGWEALAATGLTIN</sequence>
<dbReference type="Gene3D" id="3.40.190.150">
    <property type="entry name" value="Bordetella uptake gene, domain 1"/>
    <property type="match status" value="1"/>
</dbReference>
<keyword evidence="4" id="KW-1185">Reference proteome</keyword>
<dbReference type="RefSeq" id="WP_380095692.1">
    <property type="nucleotide sequence ID" value="NZ_JBHRYD010000001.1"/>
</dbReference>
<organism evidence="3 4">
    <name type="scientific">Devosia honganensis</name>
    <dbReference type="NCBI Taxonomy" id="1610527"/>
    <lineage>
        <taxon>Bacteria</taxon>
        <taxon>Pseudomonadati</taxon>
        <taxon>Pseudomonadota</taxon>
        <taxon>Alphaproteobacteria</taxon>
        <taxon>Hyphomicrobiales</taxon>
        <taxon>Devosiaceae</taxon>
        <taxon>Devosia</taxon>
    </lineage>
</organism>
<reference evidence="4" key="1">
    <citation type="journal article" date="2019" name="Int. J. Syst. Evol. Microbiol.">
        <title>The Global Catalogue of Microorganisms (GCM) 10K type strain sequencing project: providing services to taxonomists for standard genome sequencing and annotation.</title>
        <authorList>
            <consortium name="The Broad Institute Genomics Platform"/>
            <consortium name="The Broad Institute Genome Sequencing Center for Infectious Disease"/>
            <person name="Wu L."/>
            <person name="Ma J."/>
        </authorList>
    </citation>
    <scope>NUCLEOTIDE SEQUENCE [LARGE SCALE GENOMIC DNA]</scope>
    <source>
        <strain evidence="4">KCTC 42281</strain>
    </source>
</reference>
<feature type="chain" id="PRO_5045062060" evidence="2">
    <location>
        <begin position="23"/>
        <end position="322"/>
    </location>
</feature>
<gene>
    <name evidence="3" type="ORF">ACFOOL_05710</name>
</gene>
<name>A0ABV7X0E8_9HYPH</name>
<dbReference type="PANTHER" id="PTHR42928:SF5">
    <property type="entry name" value="BLR1237 PROTEIN"/>
    <property type="match status" value="1"/>
</dbReference>
<dbReference type="SUPFAM" id="SSF53850">
    <property type="entry name" value="Periplasmic binding protein-like II"/>
    <property type="match status" value="1"/>
</dbReference>
<dbReference type="PANTHER" id="PTHR42928">
    <property type="entry name" value="TRICARBOXYLATE-BINDING PROTEIN"/>
    <property type="match status" value="1"/>
</dbReference>
<evidence type="ECO:0000313" key="3">
    <source>
        <dbReference type="EMBL" id="MFC3704251.1"/>
    </source>
</evidence>
<comment type="caution">
    <text evidence="3">The sequence shown here is derived from an EMBL/GenBank/DDBJ whole genome shotgun (WGS) entry which is preliminary data.</text>
</comment>